<dbReference type="GO" id="GO:0016887">
    <property type="term" value="F:ATP hydrolysis activity"/>
    <property type="evidence" value="ECO:0007669"/>
    <property type="project" value="InterPro"/>
</dbReference>
<evidence type="ECO:0000256" key="4">
    <source>
        <dbReference type="ARBA" id="ARBA00022840"/>
    </source>
</evidence>
<protein>
    <recommendedName>
        <fullName evidence="8">ABC transporter domain-containing protein</fullName>
    </recommendedName>
</protein>
<comment type="similarity">
    <text evidence="7">Belongs to the ABC transporter superfamily. ABCB family. Heavy Metal importer (TC 3.A.1.210) subfamily.</text>
</comment>
<dbReference type="SUPFAM" id="SSF52540">
    <property type="entry name" value="P-loop containing nucleoside triphosphate hydrolases"/>
    <property type="match status" value="1"/>
</dbReference>
<dbReference type="Gene3D" id="3.40.50.300">
    <property type="entry name" value="P-loop containing nucleotide triphosphate hydrolases"/>
    <property type="match status" value="2"/>
</dbReference>
<dbReference type="SMART" id="SM00382">
    <property type="entry name" value="AAA"/>
    <property type="match status" value="1"/>
</dbReference>
<evidence type="ECO:0000313" key="10">
    <source>
        <dbReference type="Proteomes" id="UP001305414"/>
    </source>
</evidence>
<evidence type="ECO:0000256" key="6">
    <source>
        <dbReference type="ARBA" id="ARBA00023136"/>
    </source>
</evidence>
<dbReference type="PANTHER" id="PTHR24221:SF654">
    <property type="entry name" value="ATP-BINDING CASSETTE SUB-FAMILY B MEMBER 6"/>
    <property type="match status" value="1"/>
</dbReference>
<dbReference type="Gene3D" id="1.20.1560.10">
    <property type="entry name" value="ABC transporter type 1, transmembrane domain"/>
    <property type="match status" value="1"/>
</dbReference>
<evidence type="ECO:0000259" key="8">
    <source>
        <dbReference type="PROSITE" id="PS50893"/>
    </source>
</evidence>
<evidence type="ECO:0000256" key="7">
    <source>
        <dbReference type="ARBA" id="ARBA00024363"/>
    </source>
</evidence>
<dbReference type="EMBL" id="JAWHQM010000004">
    <property type="protein sequence ID" value="KAK5626682.1"/>
    <property type="molecule type" value="Genomic_DNA"/>
</dbReference>
<dbReference type="InterPro" id="IPR036640">
    <property type="entry name" value="ABC1_TM_sf"/>
</dbReference>
<dbReference type="AlphaFoldDB" id="A0AAN7UF76"/>
<organism evidence="9 10">
    <name type="scientific">Xylaria bambusicola</name>
    <dbReference type="NCBI Taxonomy" id="326684"/>
    <lineage>
        <taxon>Eukaryota</taxon>
        <taxon>Fungi</taxon>
        <taxon>Dikarya</taxon>
        <taxon>Ascomycota</taxon>
        <taxon>Pezizomycotina</taxon>
        <taxon>Sordariomycetes</taxon>
        <taxon>Xylariomycetidae</taxon>
        <taxon>Xylariales</taxon>
        <taxon>Xylariaceae</taxon>
        <taxon>Xylaria</taxon>
    </lineage>
</organism>
<sequence>MHVAAEFQARLSALWRWEVANSLNTQADELNRYTRVVNSACKALRKKKHSEIELERIKTWVLNIGGMIAGVVALFEFRGNKEALVELTLLTIRWRRFTGAIVFFASLSKRTGHQWAKVRNYLDLVSLPCRRDGSQPLKVEGGRIKVKGLCFSYKEHQVLKGIDMDIRPGETAAILGASGMGKSTLFSLLMRLRDIPEGCIWIDNQDIHDVTETSLRESLGLVPQEFQQTGDTIRENIVYGRANASQQEVRDACMKACILDDIEKLPAKYDTPINNMSAGQKQRIGLARILLRNPQILLLDESTSALDANTEYEIKRSLRKHYSKLTTLIIGYVFSPCHMCKYTDILDIGFRHRLSTVKDANHIYVLGNGIIIEHGTHQQLMQKQGTYAGMWSKLQ</sequence>
<keyword evidence="3" id="KW-0547">Nucleotide-binding</keyword>
<keyword evidence="10" id="KW-1185">Reference proteome</keyword>
<dbReference type="Proteomes" id="UP001305414">
    <property type="component" value="Unassembled WGS sequence"/>
</dbReference>
<dbReference type="InterPro" id="IPR003439">
    <property type="entry name" value="ABC_transporter-like_ATP-bd"/>
</dbReference>
<evidence type="ECO:0000256" key="2">
    <source>
        <dbReference type="ARBA" id="ARBA00022692"/>
    </source>
</evidence>
<evidence type="ECO:0000313" key="9">
    <source>
        <dbReference type="EMBL" id="KAK5626682.1"/>
    </source>
</evidence>
<dbReference type="PANTHER" id="PTHR24221">
    <property type="entry name" value="ATP-BINDING CASSETTE SUB-FAMILY B"/>
    <property type="match status" value="1"/>
</dbReference>
<comment type="subcellular location">
    <subcellularLocation>
        <location evidence="1">Membrane</location>
        <topology evidence="1">Multi-pass membrane protein</topology>
    </subcellularLocation>
</comment>
<evidence type="ECO:0000256" key="3">
    <source>
        <dbReference type="ARBA" id="ARBA00022741"/>
    </source>
</evidence>
<keyword evidence="4" id="KW-0067">ATP-binding</keyword>
<keyword evidence="2" id="KW-0812">Transmembrane</keyword>
<keyword evidence="6" id="KW-0472">Membrane</keyword>
<dbReference type="InterPro" id="IPR027417">
    <property type="entry name" value="P-loop_NTPase"/>
</dbReference>
<dbReference type="InterPro" id="IPR039421">
    <property type="entry name" value="Type_1_exporter"/>
</dbReference>
<comment type="caution">
    <text evidence="9">The sequence shown here is derived from an EMBL/GenBank/DDBJ whole genome shotgun (WGS) entry which is preliminary data.</text>
</comment>
<dbReference type="GO" id="GO:0016020">
    <property type="term" value="C:membrane"/>
    <property type="evidence" value="ECO:0007669"/>
    <property type="project" value="UniProtKB-SubCell"/>
</dbReference>
<dbReference type="PROSITE" id="PS00211">
    <property type="entry name" value="ABC_TRANSPORTER_1"/>
    <property type="match status" value="1"/>
</dbReference>
<evidence type="ECO:0000256" key="5">
    <source>
        <dbReference type="ARBA" id="ARBA00022989"/>
    </source>
</evidence>
<dbReference type="PROSITE" id="PS50893">
    <property type="entry name" value="ABC_TRANSPORTER_2"/>
    <property type="match status" value="1"/>
</dbReference>
<reference evidence="9 10" key="1">
    <citation type="submission" date="2023-10" db="EMBL/GenBank/DDBJ databases">
        <title>Draft genome sequence of Xylaria bambusicola isolate GMP-LS, the root and basal stem rot pathogen of sugarcane in Indonesia.</title>
        <authorList>
            <person name="Selvaraj P."/>
            <person name="Muralishankar V."/>
            <person name="Muruganantham S."/>
            <person name="Sp S."/>
            <person name="Haryani S."/>
            <person name="Lau K.J.X."/>
            <person name="Naqvi N.I."/>
        </authorList>
    </citation>
    <scope>NUCLEOTIDE SEQUENCE [LARGE SCALE GENOMIC DNA]</scope>
    <source>
        <strain evidence="9">GMP-LS</strain>
    </source>
</reference>
<accession>A0AAN7UF76</accession>
<evidence type="ECO:0000256" key="1">
    <source>
        <dbReference type="ARBA" id="ARBA00004141"/>
    </source>
</evidence>
<gene>
    <name evidence="9" type="ORF">RRF57_002397</name>
</gene>
<proteinExistence type="inferred from homology"/>
<dbReference type="InterPro" id="IPR003593">
    <property type="entry name" value="AAA+_ATPase"/>
</dbReference>
<feature type="domain" description="ABC transporter" evidence="8">
    <location>
        <begin position="144"/>
        <end position="393"/>
    </location>
</feature>
<dbReference type="GO" id="GO:0005524">
    <property type="term" value="F:ATP binding"/>
    <property type="evidence" value="ECO:0007669"/>
    <property type="project" value="UniProtKB-KW"/>
</dbReference>
<dbReference type="GO" id="GO:0042626">
    <property type="term" value="F:ATPase-coupled transmembrane transporter activity"/>
    <property type="evidence" value="ECO:0007669"/>
    <property type="project" value="TreeGrafter"/>
</dbReference>
<dbReference type="InterPro" id="IPR017871">
    <property type="entry name" value="ABC_transporter-like_CS"/>
</dbReference>
<dbReference type="Pfam" id="PF00005">
    <property type="entry name" value="ABC_tran"/>
    <property type="match status" value="1"/>
</dbReference>
<keyword evidence="5" id="KW-1133">Transmembrane helix</keyword>
<name>A0AAN7UF76_9PEZI</name>